<keyword evidence="2" id="KW-1185">Reference proteome</keyword>
<gene>
    <name evidence="1" type="ORF">KUF71_018191</name>
</gene>
<dbReference type="AlphaFoldDB" id="A0AAE1GQ10"/>
<dbReference type="EMBL" id="JAHWGI010000007">
    <property type="protein sequence ID" value="KAK3907362.1"/>
    <property type="molecule type" value="Genomic_DNA"/>
</dbReference>
<accession>A0AAE1GQ10</accession>
<keyword evidence="1" id="KW-0808">Transferase</keyword>
<reference evidence="1" key="1">
    <citation type="submission" date="2021-07" db="EMBL/GenBank/DDBJ databases">
        <authorList>
            <person name="Catto M.A."/>
            <person name="Jacobson A."/>
            <person name="Kennedy G."/>
            <person name="Labadie P."/>
            <person name="Hunt B.G."/>
            <person name="Srinivasan R."/>
        </authorList>
    </citation>
    <scope>NUCLEOTIDE SEQUENCE</scope>
    <source>
        <strain evidence="1">PL_HMW_Pooled</strain>
        <tissue evidence="1">Head</tissue>
    </source>
</reference>
<protein>
    <submittedName>
        <fullName evidence="1">Phosphatidylglycerol--prolipoprotein diacylglyceryl transferase</fullName>
    </submittedName>
</protein>
<sequence length="150" mass="17067">MESFFDSFNNAQVNKSPTYRPNSEVARYRLLKLLKIEPAVTTVGPTYKLTCEVDAEVQIFYYLNKTDALKVASKDCDGLNGLIARGESPYVFMVQTRNMLRTVFLPYSHQYSDFFSKKQQVPKSMIPLNVQAEMDFGVLAQNGVIFEDAL</sequence>
<organism evidence="1 2">
    <name type="scientific">Frankliniella fusca</name>
    <dbReference type="NCBI Taxonomy" id="407009"/>
    <lineage>
        <taxon>Eukaryota</taxon>
        <taxon>Metazoa</taxon>
        <taxon>Ecdysozoa</taxon>
        <taxon>Arthropoda</taxon>
        <taxon>Hexapoda</taxon>
        <taxon>Insecta</taxon>
        <taxon>Pterygota</taxon>
        <taxon>Neoptera</taxon>
        <taxon>Paraneoptera</taxon>
        <taxon>Thysanoptera</taxon>
        <taxon>Terebrantia</taxon>
        <taxon>Thripoidea</taxon>
        <taxon>Thripidae</taxon>
        <taxon>Frankliniella</taxon>
    </lineage>
</organism>
<reference evidence="1" key="2">
    <citation type="journal article" date="2023" name="BMC Genomics">
        <title>Pest status, molecular evolution, and epigenetic factors derived from the genome assembly of Frankliniella fusca, a thysanopteran phytovirus vector.</title>
        <authorList>
            <person name="Catto M.A."/>
            <person name="Labadie P.E."/>
            <person name="Jacobson A.L."/>
            <person name="Kennedy G.G."/>
            <person name="Srinivasan R."/>
            <person name="Hunt B.G."/>
        </authorList>
    </citation>
    <scope>NUCLEOTIDE SEQUENCE</scope>
    <source>
        <strain evidence="1">PL_HMW_Pooled</strain>
    </source>
</reference>
<dbReference type="Proteomes" id="UP001219518">
    <property type="component" value="Unassembled WGS sequence"/>
</dbReference>
<proteinExistence type="predicted"/>
<name>A0AAE1GQ10_9NEOP</name>
<comment type="caution">
    <text evidence="1">The sequence shown here is derived from an EMBL/GenBank/DDBJ whole genome shotgun (WGS) entry which is preliminary data.</text>
</comment>
<evidence type="ECO:0000313" key="2">
    <source>
        <dbReference type="Proteomes" id="UP001219518"/>
    </source>
</evidence>
<dbReference type="GO" id="GO:0016740">
    <property type="term" value="F:transferase activity"/>
    <property type="evidence" value="ECO:0007669"/>
    <property type="project" value="UniProtKB-KW"/>
</dbReference>
<evidence type="ECO:0000313" key="1">
    <source>
        <dbReference type="EMBL" id="KAK3907362.1"/>
    </source>
</evidence>